<dbReference type="AlphaFoldDB" id="T1B1R9"/>
<dbReference type="InterPro" id="IPR045618">
    <property type="entry name" value="DUF6444"/>
</dbReference>
<reference evidence="3" key="1">
    <citation type="submission" date="2013-08" db="EMBL/GenBank/DDBJ databases">
        <authorList>
            <person name="Mendez C."/>
            <person name="Richter M."/>
            <person name="Ferrer M."/>
            <person name="Sanchez J."/>
        </authorList>
    </citation>
    <scope>NUCLEOTIDE SEQUENCE</scope>
</reference>
<evidence type="ECO:0000313" key="3">
    <source>
        <dbReference type="EMBL" id="EQD46829.1"/>
    </source>
</evidence>
<evidence type="ECO:0000256" key="1">
    <source>
        <dbReference type="SAM" id="MobiDB-lite"/>
    </source>
</evidence>
<reference evidence="3" key="2">
    <citation type="journal article" date="2014" name="ISME J.">
        <title>Microbial stratification in low pH oxic and suboxic macroscopic growths along an acid mine drainage.</title>
        <authorList>
            <person name="Mendez-Garcia C."/>
            <person name="Mesa V."/>
            <person name="Sprenger R.R."/>
            <person name="Richter M."/>
            <person name="Diez M.S."/>
            <person name="Solano J."/>
            <person name="Bargiela R."/>
            <person name="Golyshina O.V."/>
            <person name="Manteca A."/>
            <person name="Ramos J.L."/>
            <person name="Gallego J.R."/>
            <person name="Llorente I."/>
            <person name="Martins Dos Santos V.A."/>
            <person name="Jensen O.N."/>
            <person name="Pelaez A.I."/>
            <person name="Sanchez J."/>
            <person name="Ferrer M."/>
        </authorList>
    </citation>
    <scope>NUCLEOTIDE SEQUENCE</scope>
</reference>
<feature type="domain" description="DUF6444" evidence="2">
    <location>
        <begin position="3"/>
        <end position="72"/>
    </location>
</feature>
<comment type="caution">
    <text evidence="3">The sequence shown here is derived from an EMBL/GenBank/DDBJ whole genome shotgun (WGS) entry which is preliminary data.</text>
</comment>
<feature type="compositionally biased region" description="Low complexity" evidence="1">
    <location>
        <begin position="29"/>
        <end position="39"/>
    </location>
</feature>
<name>T1B1R9_9ZZZZ</name>
<sequence length="125" mass="13545">LHVEISRLTGLTETQNRKIAELERKIGRNSSNSSLPPSSDRFAPAKMESPNRKARRAMGRSPGKQSGADGKHLAQVEVPDEVIIHEPETCSACGADLTGAEIVSEEVRQVFDIPEPKMVVPSTVS</sequence>
<organism evidence="3">
    <name type="scientific">mine drainage metagenome</name>
    <dbReference type="NCBI Taxonomy" id="410659"/>
    <lineage>
        <taxon>unclassified sequences</taxon>
        <taxon>metagenomes</taxon>
        <taxon>ecological metagenomes</taxon>
    </lineage>
</organism>
<feature type="region of interest" description="Disordered" evidence="1">
    <location>
        <begin position="22"/>
        <end position="73"/>
    </location>
</feature>
<proteinExistence type="predicted"/>
<evidence type="ECO:0000259" key="2">
    <source>
        <dbReference type="Pfam" id="PF20042"/>
    </source>
</evidence>
<accession>T1B1R9</accession>
<feature type="non-terminal residue" evidence="3">
    <location>
        <position position="1"/>
    </location>
</feature>
<dbReference type="EMBL" id="AUZZ01006282">
    <property type="protein sequence ID" value="EQD46829.1"/>
    <property type="molecule type" value="Genomic_DNA"/>
</dbReference>
<gene>
    <name evidence="3" type="ORF">B2A_08711</name>
</gene>
<protein>
    <submittedName>
        <fullName evidence="3">Transposase</fullName>
    </submittedName>
</protein>
<dbReference type="Pfam" id="PF20042">
    <property type="entry name" value="DUF6444"/>
    <property type="match status" value="1"/>
</dbReference>